<dbReference type="InterPro" id="IPR016120">
    <property type="entry name" value="Sig_transdc_His_kin_SpoOB"/>
</dbReference>
<name>A0ABW0HP82_9BACL</name>
<evidence type="ECO:0000313" key="9">
    <source>
        <dbReference type="EMBL" id="MFC5402853.1"/>
    </source>
</evidence>
<dbReference type="InterPro" id="IPR003594">
    <property type="entry name" value="HATPase_dom"/>
</dbReference>
<evidence type="ECO:0000256" key="3">
    <source>
        <dbReference type="ARBA" id="ARBA00022741"/>
    </source>
</evidence>
<organism evidence="9 10">
    <name type="scientific">Cohnella soli</name>
    <dbReference type="NCBI Taxonomy" id="425005"/>
    <lineage>
        <taxon>Bacteria</taxon>
        <taxon>Bacillati</taxon>
        <taxon>Bacillota</taxon>
        <taxon>Bacilli</taxon>
        <taxon>Bacillales</taxon>
        <taxon>Paenibacillaceae</taxon>
        <taxon>Cohnella</taxon>
    </lineage>
</organism>
<evidence type="ECO:0000256" key="2">
    <source>
        <dbReference type="ARBA" id="ARBA00022679"/>
    </source>
</evidence>
<evidence type="ECO:0000259" key="8">
    <source>
        <dbReference type="PROSITE" id="PS50109"/>
    </source>
</evidence>
<dbReference type="Gene3D" id="3.30.565.10">
    <property type="entry name" value="Histidine kinase-like ATPase, C-terminal domain"/>
    <property type="match status" value="1"/>
</dbReference>
<dbReference type="Proteomes" id="UP001596113">
    <property type="component" value="Unassembled WGS sequence"/>
</dbReference>
<dbReference type="InterPro" id="IPR005467">
    <property type="entry name" value="His_kinase_dom"/>
</dbReference>
<evidence type="ECO:0000313" key="10">
    <source>
        <dbReference type="Proteomes" id="UP001596113"/>
    </source>
</evidence>
<feature type="domain" description="Histidine kinase" evidence="8">
    <location>
        <begin position="239"/>
        <end position="451"/>
    </location>
</feature>
<evidence type="ECO:0000256" key="5">
    <source>
        <dbReference type="ARBA" id="ARBA00022840"/>
    </source>
</evidence>
<keyword evidence="2 9" id="KW-0808">Transferase</keyword>
<evidence type="ECO:0000256" key="7">
    <source>
        <dbReference type="SAM" id="Phobius"/>
    </source>
</evidence>
<dbReference type="PROSITE" id="PS50109">
    <property type="entry name" value="HIS_KIN"/>
    <property type="match status" value="1"/>
</dbReference>
<keyword evidence="3" id="KW-0547">Nucleotide-binding</keyword>
<gene>
    <name evidence="9" type="ORF">ACFPOF_08875</name>
</gene>
<feature type="transmembrane region" description="Helical" evidence="7">
    <location>
        <begin position="169"/>
        <end position="193"/>
    </location>
</feature>
<dbReference type="RefSeq" id="WP_378131673.1">
    <property type="nucleotide sequence ID" value="NZ_JBHSMI010000015.1"/>
</dbReference>
<keyword evidence="6" id="KW-0902">Two-component regulatory system</keyword>
<feature type="transmembrane region" description="Helical" evidence="7">
    <location>
        <begin position="89"/>
        <end position="114"/>
    </location>
</feature>
<feature type="transmembrane region" description="Helical" evidence="7">
    <location>
        <begin position="126"/>
        <end position="148"/>
    </location>
</feature>
<evidence type="ECO:0000256" key="4">
    <source>
        <dbReference type="ARBA" id="ARBA00022777"/>
    </source>
</evidence>
<dbReference type="InterPro" id="IPR036890">
    <property type="entry name" value="HATPase_C_sf"/>
</dbReference>
<dbReference type="Pfam" id="PF14689">
    <property type="entry name" value="SPOB_a"/>
    <property type="match status" value="1"/>
</dbReference>
<dbReference type="SMART" id="SM00387">
    <property type="entry name" value="HATPase_c"/>
    <property type="match status" value="1"/>
</dbReference>
<evidence type="ECO:0000256" key="6">
    <source>
        <dbReference type="ARBA" id="ARBA00023012"/>
    </source>
</evidence>
<keyword evidence="5" id="KW-0067">ATP-binding</keyword>
<feature type="transmembrane region" description="Helical" evidence="7">
    <location>
        <begin position="63"/>
        <end position="80"/>
    </location>
</feature>
<reference evidence="10" key="1">
    <citation type="journal article" date="2019" name="Int. J. Syst. Evol. Microbiol.">
        <title>The Global Catalogue of Microorganisms (GCM) 10K type strain sequencing project: providing services to taxonomists for standard genome sequencing and annotation.</title>
        <authorList>
            <consortium name="The Broad Institute Genomics Platform"/>
            <consortium name="The Broad Institute Genome Sequencing Center for Infectious Disease"/>
            <person name="Wu L."/>
            <person name="Ma J."/>
        </authorList>
    </citation>
    <scope>NUCLEOTIDE SEQUENCE [LARGE SCALE GENOMIC DNA]</scope>
    <source>
        <strain evidence="10">CGMCC 1.18575</strain>
    </source>
</reference>
<keyword evidence="7" id="KW-0472">Membrane</keyword>
<evidence type="ECO:0000256" key="1">
    <source>
        <dbReference type="ARBA" id="ARBA00022553"/>
    </source>
</evidence>
<keyword evidence="4 9" id="KW-0418">Kinase</keyword>
<dbReference type="EC" id="2.7.13.3" evidence="9"/>
<keyword evidence="10" id="KW-1185">Reference proteome</keyword>
<dbReference type="GO" id="GO:0004673">
    <property type="term" value="F:protein histidine kinase activity"/>
    <property type="evidence" value="ECO:0007669"/>
    <property type="project" value="UniProtKB-EC"/>
</dbReference>
<dbReference type="SUPFAM" id="SSF55890">
    <property type="entry name" value="Sporulation response regulatory protein Spo0B"/>
    <property type="match status" value="1"/>
</dbReference>
<dbReference type="Pfam" id="PF02518">
    <property type="entry name" value="HATPase_c"/>
    <property type="match status" value="1"/>
</dbReference>
<dbReference type="EMBL" id="JBHSMI010000015">
    <property type="protein sequence ID" value="MFC5402853.1"/>
    <property type="molecule type" value="Genomic_DNA"/>
</dbReference>
<dbReference type="PANTHER" id="PTHR40448">
    <property type="entry name" value="TWO-COMPONENT SENSOR HISTIDINE KINASE"/>
    <property type="match status" value="1"/>
</dbReference>
<feature type="transmembrane region" description="Helical" evidence="7">
    <location>
        <begin position="205"/>
        <end position="226"/>
    </location>
</feature>
<dbReference type="PANTHER" id="PTHR40448:SF1">
    <property type="entry name" value="TWO-COMPONENT SENSOR HISTIDINE KINASE"/>
    <property type="match status" value="1"/>
</dbReference>
<comment type="caution">
    <text evidence="9">The sequence shown here is derived from an EMBL/GenBank/DDBJ whole genome shotgun (WGS) entry which is preliminary data.</text>
</comment>
<feature type="transmembrane region" description="Helical" evidence="7">
    <location>
        <begin position="37"/>
        <end position="57"/>
    </location>
</feature>
<dbReference type="InterPro" id="IPR039506">
    <property type="entry name" value="SPOB_a"/>
</dbReference>
<sequence>MDSLLQFLKFTLLVSFPQAFVMWVFCFSFIEPKPNRLYCKIFLLTIVHSVYTDAFVSWLPLKIHLLNSIAAALILTLLIFKEFTLRKRLLILLFVYLVGFIMDILASVFAFYFTNLSSREEMYDKYLLSMMGIYYPLFVVLLVVAWMINKRSYLATKSALASLLRGEKMAFANVIILISIQFLLLGALQLFQITSENINPTLKAALIYVLIVVSLLALIFMIRLLIRSREQAARMTQEVYVEEINDMFTSIRGQRHDFLNHVQVIHTMAQMGKTEQLKNYVEDLVMETRDVSDIVHHTSPALAAIAQSKTTVALGKGIAFACELPVDWSPQETTVKVIDMIKILGNLVDNAFDESEKLSMEHRHVTVSIRAGEDRRIELVVSNNGRPIAGQDKSRFFDSGYSTKGEGHSGLGLAIVQERVKHYNGELHFTSEPSGNDHATTSFRILLRYSEG</sequence>
<feature type="transmembrane region" description="Helical" evidence="7">
    <location>
        <begin position="12"/>
        <end position="30"/>
    </location>
</feature>
<dbReference type="Gene3D" id="1.10.287.130">
    <property type="match status" value="1"/>
</dbReference>
<proteinExistence type="predicted"/>
<dbReference type="SUPFAM" id="SSF55874">
    <property type="entry name" value="ATPase domain of HSP90 chaperone/DNA topoisomerase II/histidine kinase"/>
    <property type="match status" value="1"/>
</dbReference>
<keyword evidence="7" id="KW-0812">Transmembrane</keyword>
<keyword evidence="7" id="KW-1133">Transmembrane helix</keyword>
<accession>A0ABW0HP82</accession>
<protein>
    <submittedName>
        <fullName evidence="9">Sensor histidine kinase</fullName>
        <ecNumber evidence="9">2.7.13.3</ecNumber>
    </submittedName>
</protein>
<keyword evidence="1" id="KW-0597">Phosphoprotein</keyword>